<organism evidence="8 9">
    <name type="scientific">Menidia menidia</name>
    <name type="common">Atlantic silverside</name>
    <dbReference type="NCBI Taxonomy" id="238744"/>
    <lineage>
        <taxon>Eukaryota</taxon>
        <taxon>Metazoa</taxon>
        <taxon>Chordata</taxon>
        <taxon>Craniata</taxon>
        <taxon>Vertebrata</taxon>
        <taxon>Euteleostomi</taxon>
        <taxon>Actinopterygii</taxon>
        <taxon>Neopterygii</taxon>
        <taxon>Teleostei</taxon>
        <taxon>Neoteleostei</taxon>
        <taxon>Acanthomorphata</taxon>
        <taxon>Ovalentaria</taxon>
        <taxon>Atherinomorphae</taxon>
        <taxon>Atheriniformes</taxon>
        <taxon>Atherinopsidae</taxon>
        <taxon>Menidiinae</taxon>
        <taxon>Menidia</taxon>
    </lineage>
</organism>
<evidence type="ECO:0000256" key="1">
    <source>
        <dbReference type="ARBA" id="ARBA00005234"/>
    </source>
</evidence>
<dbReference type="GO" id="GO:0070139">
    <property type="term" value="F:SUMO-specific endopeptidase activity"/>
    <property type="evidence" value="ECO:0007669"/>
    <property type="project" value="TreeGrafter"/>
</dbReference>
<evidence type="ECO:0000256" key="4">
    <source>
        <dbReference type="ARBA" id="ARBA00022786"/>
    </source>
</evidence>
<keyword evidence="2" id="KW-0597">Phosphoprotein</keyword>
<dbReference type="SUPFAM" id="SSF54001">
    <property type="entry name" value="Cysteine proteinases"/>
    <property type="match status" value="1"/>
</dbReference>
<sequence length="1123" mass="127513">MCFRFYRKLLCKIETPAEYEVGPRKMSPFGTCKGALAWNYLLCLITPWTMMEQRRVLTIPFAVDKDNMVENPLRIPMTCRSSDCGKLDGQVPWTVFSGYKFRSCNSHKNGSVMFDPATMMNLEVTRRKPLLILTDVLKTDLGKAYMERKRNSGPMSHREQLTDPQGESSCCQEEPPLTCRETRSSHKETRNNRSKPVTPKSSQRTTPPSSSHRSRLTRNSQHLKEKDDEESEDIQELILGKDSDEDERFAEVVDCGLSLSWEHTKDEGGCKEFSPDSIKDRLSDPDKDVKHSLQKRKRSVPECNGRNSPKRHRESVLRFTVDDKGAGGLTPTSVLQEEQEGDVDMENLDRCIVQFTVGEEDRLETQAPVGSPSFEAGDVISNQSQSLLSREDIATQTSPAEPIVLSSDDEENGVKSGHCRERAPLEGRVTQENPSQEIVPTQQGALDFEIIQSLKVGVTGACSSVPVPPDEPVDYSCISVAFCTLHYGGYQGRANGGLMIAKTQIIFPVKDSIKQLNAILSFERKDLRKYSVWEQEELEERGVCFEDEEPPPAAVLLFCVSEAAAEEMRRAVQQLFKDDGATNTGKASPFILLTLRDPLVGMEGALLRSVLELDCMNNLTSEQNLEASGDDSSSSLGGLSTPFLSLDESIELIERTGLDPHLLAMLSVKSTDSEHYFRQDSPHSEVDEIPTAHIWVDQELEKESDVEPEMASEEDAESQLEPKEDQTEEQPASSSETLRVTTSDELLPESRKKEVTPVYTLFRHRTRGSYSVTLGKPASNWVKYKHQGLARRQVPYDLHPSSHRLLLIQFPPPPLKGGITVTMEDLQCLDSGQYLNDVIIDFYLKYLLQNASAAMAERSHIFSSFFYKQLTRRDNASEGGSSDATPTCQRQRRHQRVKTWTRHVDIFNKDFLFVPVNQEAHWYLVVICFPGLDQPKFEDWIQGSEAEDEKAPNGDDATPSVLKRRDGADTETVKTQEETTKDSPLRPVSCTEQTCKRKTVWKRPCILIMDSLKLSLHERVFKLLREYLQSEWEVRRSSSRDFGPDQMKSSHCRVPLQDNSSDCGLYLLQYVECFLKDPVVHFDLPLHLQQWFPRQQVRRKRDEIRNLILNLYRHQKLDDEYAE</sequence>
<feature type="compositionally biased region" description="Polar residues" evidence="6">
    <location>
        <begin position="162"/>
        <end position="171"/>
    </location>
</feature>
<dbReference type="Pfam" id="PF02902">
    <property type="entry name" value="Peptidase_C48"/>
    <property type="match status" value="1"/>
</dbReference>
<feature type="compositionally biased region" description="Acidic residues" evidence="6">
    <location>
        <begin position="706"/>
        <end position="718"/>
    </location>
</feature>
<evidence type="ECO:0000313" key="9">
    <source>
        <dbReference type="Proteomes" id="UP000677803"/>
    </source>
</evidence>
<proteinExistence type="inferred from homology"/>
<dbReference type="PANTHER" id="PTHR46896">
    <property type="entry name" value="SENTRIN-SPECIFIC PROTEASE"/>
    <property type="match status" value="1"/>
</dbReference>
<dbReference type="GO" id="GO:0006508">
    <property type="term" value="P:proteolysis"/>
    <property type="evidence" value="ECO:0007669"/>
    <property type="project" value="UniProtKB-KW"/>
</dbReference>
<gene>
    <name evidence="8" type="ORF">MMEN_LOCUS2448</name>
</gene>
<feature type="compositionally biased region" description="Basic and acidic residues" evidence="6">
    <location>
        <begin position="963"/>
        <end position="984"/>
    </location>
</feature>
<feature type="compositionally biased region" description="Polar residues" evidence="6">
    <location>
        <begin position="729"/>
        <end position="744"/>
    </location>
</feature>
<keyword evidence="5" id="KW-0378">Hydrolase</keyword>
<dbReference type="OrthoDB" id="442460at2759"/>
<dbReference type="InterPro" id="IPR038765">
    <property type="entry name" value="Papain-like_cys_pep_sf"/>
</dbReference>
<dbReference type="InterPro" id="IPR051947">
    <property type="entry name" value="Sentrin-specific_protease"/>
</dbReference>
<reference evidence="8" key="1">
    <citation type="submission" date="2021-05" db="EMBL/GenBank/DDBJ databases">
        <authorList>
            <person name="Tigano A."/>
        </authorList>
    </citation>
    <scope>NUCLEOTIDE SEQUENCE</scope>
</reference>
<evidence type="ECO:0000256" key="6">
    <source>
        <dbReference type="SAM" id="MobiDB-lite"/>
    </source>
</evidence>
<evidence type="ECO:0000259" key="7">
    <source>
        <dbReference type="PROSITE" id="PS50600"/>
    </source>
</evidence>
<evidence type="ECO:0000256" key="3">
    <source>
        <dbReference type="ARBA" id="ARBA00022670"/>
    </source>
</evidence>
<dbReference type="AlphaFoldDB" id="A0A8S4AFU1"/>
<dbReference type="PROSITE" id="PS50600">
    <property type="entry name" value="ULP_PROTEASE"/>
    <property type="match status" value="1"/>
</dbReference>
<feature type="compositionally biased region" description="Basic and acidic residues" evidence="6">
    <location>
        <begin position="265"/>
        <end position="291"/>
    </location>
</feature>
<dbReference type="GO" id="GO:0005737">
    <property type="term" value="C:cytoplasm"/>
    <property type="evidence" value="ECO:0007669"/>
    <property type="project" value="TreeGrafter"/>
</dbReference>
<dbReference type="Proteomes" id="UP000677803">
    <property type="component" value="Unassembled WGS sequence"/>
</dbReference>
<feature type="compositionally biased region" description="Polar residues" evidence="6">
    <location>
        <begin position="878"/>
        <end position="889"/>
    </location>
</feature>
<comment type="caution">
    <text evidence="8">The sequence shown here is derived from an EMBL/GenBank/DDBJ whole genome shotgun (WGS) entry which is preliminary data.</text>
</comment>
<evidence type="ECO:0000256" key="5">
    <source>
        <dbReference type="ARBA" id="ARBA00022801"/>
    </source>
</evidence>
<feature type="region of interest" description="Disordered" evidence="6">
    <location>
        <begin position="875"/>
        <end position="894"/>
    </location>
</feature>
<feature type="region of interest" description="Disordered" evidence="6">
    <location>
        <begin position="145"/>
        <end position="233"/>
    </location>
</feature>
<feature type="compositionally biased region" description="Low complexity" evidence="6">
    <location>
        <begin position="198"/>
        <end position="211"/>
    </location>
</feature>
<evidence type="ECO:0000256" key="2">
    <source>
        <dbReference type="ARBA" id="ARBA00022553"/>
    </source>
</evidence>
<comment type="similarity">
    <text evidence="1">Belongs to the peptidase C48 family.</text>
</comment>
<feature type="region of interest" description="Disordered" evidence="6">
    <location>
        <begin position="265"/>
        <end position="312"/>
    </location>
</feature>
<evidence type="ECO:0000313" key="8">
    <source>
        <dbReference type="EMBL" id="CAG5865800.1"/>
    </source>
</evidence>
<protein>
    <submittedName>
        <fullName evidence="8">(Atlantic silverside) hypothetical protein</fullName>
    </submittedName>
</protein>
<feature type="region of interest" description="Disordered" evidence="6">
    <location>
        <begin position="944"/>
        <end position="988"/>
    </location>
</feature>
<feature type="domain" description="Ubiquitin-like protease family profile" evidence="7">
    <location>
        <begin position="819"/>
        <end position="1074"/>
    </location>
</feature>
<name>A0A8S4AFU1_9TELE</name>
<dbReference type="Gene3D" id="3.40.395.10">
    <property type="entry name" value="Adenoviral Proteinase, Chain A"/>
    <property type="match status" value="1"/>
</dbReference>
<dbReference type="EMBL" id="CAJRST010001113">
    <property type="protein sequence ID" value="CAG5865800.1"/>
    <property type="molecule type" value="Genomic_DNA"/>
</dbReference>
<accession>A0A8S4AFU1</accession>
<feature type="compositionally biased region" description="Basic and acidic residues" evidence="6">
    <location>
        <begin position="180"/>
        <end position="191"/>
    </location>
</feature>
<keyword evidence="9" id="KW-1185">Reference proteome</keyword>
<dbReference type="InterPro" id="IPR003653">
    <property type="entry name" value="Peptidase_C48_C"/>
</dbReference>
<keyword evidence="4" id="KW-0833">Ubl conjugation pathway</keyword>
<keyword evidence="3" id="KW-0645">Protease</keyword>
<dbReference type="GO" id="GO:0005634">
    <property type="term" value="C:nucleus"/>
    <property type="evidence" value="ECO:0007669"/>
    <property type="project" value="TreeGrafter"/>
</dbReference>
<feature type="compositionally biased region" description="Basic and acidic residues" evidence="6">
    <location>
        <begin position="145"/>
        <end position="161"/>
    </location>
</feature>
<feature type="region of interest" description="Disordered" evidence="6">
    <location>
        <begin position="700"/>
        <end position="749"/>
    </location>
</feature>
<dbReference type="GO" id="GO:0016926">
    <property type="term" value="P:protein desumoylation"/>
    <property type="evidence" value="ECO:0007669"/>
    <property type="project" value="TreeGrafter"/>
</dbReference>
<dbReference type="PANTHER" id="PTHR46896:SF2">
    <property type="entry name" value="SENTRIN-SPECIFIC PROTEASE 7"/>
    <property type="match status" value="1"/>
</dbReference>